<dbReference type="EMBL" id="JACCCF010000001">
    <property type="protein sequence ID" value="NYE44758.1"/>
    <property type="molecule type" value="Genomic_DNA"/>
</dbReference>
<evidence type="ECO:0000313" key="5">
    <source>
        <dbReference type="Proteomes" id="UP000530403"/>
    </source>
</evidence>
<accession>A0A7J0CFY2</accession>
<dbReference type="EMBL" id="BLWC01000001">
    <property type="protein sequence ID" value="GFN01319.1"/>
    <property type="molecule type" value="Genomic_DNA"/>
</dbReference>
<reference evidence="2 4" key="1">
    <citation type="submission" date="2020-05" db="EMBL/GenBank/DDBJ databases">
        <title>Whole genome shotgun sequence of Streptomyces fulvorobeus NBRC 15897.</title>
        <authorList>
            <person name="Komaki H."/>
            <person name="Tamura T."/>
        </authorList>
    </citation>
    <scope>NUCLEOTIDE SEQUENCE [LARGE SCALE GENOMIC DNA]</scope>
    <source>
        <strain evidence="2 4">NBRC 15897</strain>
    </source>
</reference>
<dbReference type="AlphaFoldDB" id="A0A7J0CFY2"/>
<organism evidence="2 4">
    <name type="scientific">Streptomyces fulvorobeus</name>
    <dbReference type="NCBI Taxonomy" id="284028"/>
    <lineage>
        <taxon>Bacteria</taxon>
        <taxon>Bacillati</taxon>
        <taxon>Actinomycetota</taxon>
        <taxon>Actinomycetes</taxon>
        <taxon>Kitasatosporales</taxon>
        <taxon>Streptomycetaceae</taxon>
        <taxon>Streptomyces</taxon>
    </lineage>
</organism>
<dbReference type="Proteomes" id="UP000498980">
    <property type="component" value="Unassembled WGS sequence"/>
</dbReference>
<feature type="region of interest" description="Disordered" evidence="1">
    <location>
        <begin position="1"/>
        <end position="50"/>
    </location>
</feature>
<evidence type="ECO:0000256" key="1">
    <source>
        <dbReference type="SAM" id="MobiDB-lite"/>
    </source>
</evidence>
<dbReference type="Proteomes" id="UP000530403">
    <property type="component" value="Unassembled WGS sequence"/>
</dbReference>
<name>A0A7J0CFY2_9ACTN</name>
<reference evidence="3 5" key="2">
    <citation type="submission" date="2020-07" db="EMBL/GenBank/DDBJ databases">
        <title>Sequencing the genomes of 1000 actinobacteria strains.</title>
        <authorList>
            <person name="Klenk H.-P."/>
        </authorList>
    </citation>
    <scope>NUCLEOTIDE SEQUENCE [LARGE SCALE GENOMIC DNA]</scope>
    <source>
        <strain evidence="3 5">DSM 41455</strain>
    </source>
</reference>
<comment type="caution">
    <text evidence="2">The sequence shown here is derived from an EMBL/GenBank/DDBJ whole genome shotgun (WGS) entry which is preliminary data.</text>
</comment>
<evidence type="ECO:0000313" key="3">
    <source>
        <dbReference type="EMBL" id="NYE44758.1"/>
    </source>
</evidence>
<sequence>MSLTARVHATRRSERLGSRTRPHPVAVLGGPHPSRTDRKAGHGQDQGTDVAALEQTRATIEAAATMAAKLQDGVRERAAALRSAPQPAPAASPPPHTQQPGVQQTPGRTPTGGVA</sequence>
<gene>
    <name evidence="3" type="ORF">HEB29_005769</name>
    <name evidence="2" type="ORF">Sfulv_61290</name>
</gene>
<keyword evidence="4" id="KW-1185">Reference proteome</keyword>
<evidence type="ECO:0000313" key="2">
    <source>
        <dbReference type="EMBL" id="GFN01319.1"/>
    </source>
</evidence>
<protein>
    <submittedName>
        <fullName evidence="2">Uncharacterized protein</fullName>
    </submittedName>
</protein>
<dbReference type="RefSeq" id="WP_173317365.1">
    <property type="nucleotide sequence ID" value="NZ_BAAAUE010000021.1"/>
</dbReference>
<proteinExistence type="predicted"/>
<feature type="region of interest" description="Disordered" evidence="1">
    <location>
        <begin position="74"/>
        <end position="115"/>
    </location>
</feature>
<evidence type="ECO:0000313" key="4">
    <source>
        <dbReference type="Proteomes" id="UP000498980"/>
    </source>
</evidence>
<feature type="compositionally biased region" description="Pro residues" evidence="1">
    <location>
        <begin position="86"/>
        <end position="97"/>
    </location>
</feature>